<comment type="function">
    <text evidence="7">Responsible for the coupling of flagellin expression to flagellar assembly by preventing expression of the flagellin genes when a component of the middle class of proteins is defective. It negatively regulates flagellar genes by inhibiting the activity of FliA by directly binding to FliA.</text>
</comment>
<evidence type="ECO:0000256" key="2">
    <source>
        <dbReference type="ARBA" id="ARBA00017823"/>
    </source>
</evidence>
<evidence type="ECO:0000256" key="4">
    <source>
        <dbReference type="ARBA" id="ARBA00022795"/>
    </source>
</evidence>
<proteinExistence type="inferred from homology"/>
<dbReference type="InterPro" id="IPR007412">
    <property type="entry name" value="FlgM"/>
</dbReference>
<keyword evidence="10" id="KW-0969">Cilium</keyword>
<dbReference type="NCBIfam" id="TIGR03824">
    <property type="entry name" value="FlgM_jcvi"/>
    <property type="match status" value="1"/>
</dbReference>
<keyword evidence="6" id="KW-0804">Transcription</keyword>
<organism evidence="10 11">
    <name type="scientific">Dyella jejuensis</name>
    <dbReference type="NCBI Taxonomy" id="1432009"/>
    <lineage>
        <taxon>Bacteria</taxon>
        <taxon>Pseudomonadati</taxon>
        <taxon>Pseudomonadota</taxon>
        <taxon>Gammaproteobacteria</taxon>
        <taxon>Lysobacterales</taxon>
        <taxon>Rhodanobacteraceae</taxon>
        <taxon>Dyella</taxon>
    </lineage>
</organism>
<dbReference type="SUPFAM" id="SSF101498">
    <property type="entry name" value="Anti-sigma factor FlgM"/>
    <property type="match status" value="1"/>
</dbReference>
<evidence type="ECO:0000256" key="8">
    <source>
        <dbReference type="ARBA" id="ARBA00030117"/>
    </source>
</evidence>
<name>A0ABW8JHD4_9GAMM</name>
<sequence>MQITSTFNPTAIPSIAAKAAEAAAPAPVSTSAPNSIRAEHDLAALRLAQDAVRQAAPDFDVSRVADIKAAMQRGEIRFDADRVAGLIMSVHGGKR</sequence>
<dbReference type="EMBL" id="JADIKJ010000009">
    <property type="protein sequence ID" value="MFK2900511.1"/>
    <property type="molecule type" value="Genomic_DNA"/>
</dbReference>
<evidence type="ECO:0000259" key="9">
    <source>
        <dbReference type="Pfam" id="PF04316"/>
    </source>
</evidence>
<accession>A0ABW8JHD4</accession>
<protein>
    <recommendedName>
        <fullName evidence="2">Negative regulator of flagellin synthesis</fullName>
    </recommendedName>
    <alternativeName>
        <fullName evidence="8">Anti-sigma-28 factor</fullName>
    </alternativeName>
</protein>
<evidence type="ECO:0000256" key="7">
    <source>
        <dbReference type="ARBA" id="ARBA00024739"/>
    </source>
</evidence>
<comment type="similarity">
    <text evidence="1">Belongs to the FlgM family.</text>
</comment>
<gene>
    <name evidence="10" type="primary">flgM</name>
    <name evidence="10" type="ORF">ISP15_09200</name>
</gene>
<keyword evidence="10" id="KW-0282">Flagellum</keyword>
<evidence type="ECO:0000256" key="3">
    <source>
        <dbReference type="ARBA" id="ARBA00022491"/>
    </source>
</evidence>
<keyword evidence="10" id="KW-0966">Cell projection</keyword>
<evidence type="ECO:0000256" key="5">
    <source>
        <dbReference type="ARBA" id="ARBA00023015"/>
    </source>
</evidence>
<evidence type="ECO:0000256" key="1">
    <source>
        <dbReference type="ARBA" id="ARBA00005322"/>
    </source>
</evidence>
<reference evidence="10 11" key="1">
    <citation type="submission" date="2020-10" db="EMBL/GenBank/DDBJ databases">
        <title>Phylogeny of dyella-like bacteria.</title>
        <authorList>
            <person name="Fu J."/>
        </authorList>
    </citation>
    <scope>NUCLEOTIDE SEQUENCE [LARGE SCALE GENOMIC DNA]</scope>
    <source>
        <strain evidence="10 11">JP1</strain>
    </source>
</reference>
<keyword evidence="5" id="KW-0805">Transcription regulation</keyword>
<keyword evidence="3" id="KW-0678">Repressor</keyword>
<evidence type="ECO:0000313" key="10">
    <source>
        <dbReference type="EMBL" id="MFK2900511.1"/>
    </source>
</evidence>
<keyword evidence="4" id="KW-1005">Bacterial flagellum biogenesis</keyword>
<dbReference type="Proteomes" id="UP001620461">
    <property type="component" value="Unassembled WGS sequence"/>
</dbReference>
<keyword evidence="11" id="KW-1185">Reference proteome</keyword>
<dbReference type="RefSeq" id="WP_404546970.1">
    <property type="nucleotide sequence ID" value="NZ_JADIKJ010000009.1"/>
</dbReference>
<dbReference type="Pfam" id="PF04316">
    <property type="entry name" value="FlgM"/>
    <property type="match status" value="1"/>
</dbReference>
<evidence type="ECO:0000313" key="11">
    <source>
        <dbReference type="Proteomes" id="UP001620461"/>
    </source>
</evidence>
<comment type="caution">
    <text evidence="10">The sequence shown here is derived from an EMBL/GenBank/DDBJ whole genome shotgun (WGS) entry which is preliminary data.</text>
</comment>
<dbReference type="InterPro" id="IPR031316">
    <property type="entry name" value="FlgM_C"/>
</dbReference>
<dbReference type="InterPro" id="IPR035890">
    <property type="entry name" value="Anti-sigma-28_factor_FlgM_sf"/>
</dbReference>
<feature type="domain" description="Anti-sigma-28 factor FlgM C-terminal" evidence="9">
    <location>
        <begin position="48"/>
        <end position="88"/>
    </location>
</feature>
<evidence type="ECO:0000256" key="6">
    <source>
        <dbReference type="ARBA" id="ARBA00023163"/>
    </source>
</evidence>